<evidence type="ECO:0000256" key="12">
    <source>
        <dbReference type="PROSITE-ProRule" id="PRU01094"/>
    </source>
</evidence>
<dbReference type="Proteomes" id="UP000747399">
    <property type="component" value="Unassembled WGS sequence"/>
</dbReference>
<evidence type="ECO:0000256" key="13">
    <source>
        <dbReference type="SAM" id="MobiDB-lite"/>
    </source>
</evidence>
<evidence type="ECO:0000256" key="4">
    <source>
        <dbReference type="ARBA" id="ARBA00022449"/>
    </source>
</evidence>
<evidence type="ECO:0000256" key="6">
    <source>
        <dbReference type="ARBA" id="ARBA00022792"/>
    </source>
</evidence>
<evidence type="ECO:0000256" key="2">
    <source>
        <dbReference type="ARBA" id="ARBA00009584"/>
    </source>
</evidence>
<sequence>MALFRRSQPVWVLLGLTRHHGFPGKIDLLGLRPAQPFAMLELLSTAADTTSNRKEQPGTIIQNIDQLRLLPHIVRASIAAQSRGFHTNRPLKCPFEPTRPSLFPESKLTKDAAKVPAQLPKAEDCDTAIREYDDLNHRLNQLERPASLRGLGAQLKDVVVAIGNGTVAIVRWTASVPSRIQRFRSLSKEEWRAKKSTMWKNLKHEAHHYWVGFKLLAYEVRLASGYAFKAARGETLTRRERRQLTRTTADLFRLVPLVIIVVVPFLEFALPFLLRLFPNMLPSTFEDKLKKEEEMKRRLAVKLELAKFLQDTVSEMAKDLQRTGKGAQAVTAVELYEFIQKIRSGDAVENHEIIRFAQLFNDALTLDNLERVQLVSMAQFVGINPFGTDQFLRNRLRAHLQKIKHDDYEIEREGLENLTEDELRQACRARGMRAPFGEGAVAFMRRQMHDWLDLSLHRGLPSSLLLLSRAFTITASVKDVAAKKDLAYEKLKETLSVIPEEVVESVEYEALGGAAGPKALEKKLEFLKREEELIKEEAAAAKAAAAKVAATQVEAPPLSVAAAAGATSTLAAVAAGARTAGMAAVGTAGEAMGAAAGEATRAVAAGSPAAATAPPGVVEAAQATAAAALGTALKPELDAALTIEALSDEEKEAKASAAREARVHAILEALLSLASASAVARERQQFMELVRHEMDRLQKSYVEKSGGASSMAFSSAGLQVAGGGPSAEAAGAGDGAAAGASAAEHAPAAASKRLGARVTKLLHSIEQELDKVEVKIGDKLNLLDTDRDGLISRKELEAAISFLRKQLDPADLELLFQKLGAAAADPFVPIKVDELLALADQNRLAVGDKAAVLTAAPSASTAAAKTGAVSLAAAKQAAPFSTAAKGTDGEKDPVTEEVVKIHTQ</sequence>
<keyword evidence="18" id="KW-1185">Reference proteome</keyword>
<keyword evidence="8 14" id="KW-1133">Transmembrane helix</keyword>
<gene>
    <name evidence="17" type="ORF">Vafri_19678</name>
</gene>
<feature type="transmembrane region" description="Helical" evidence="14">
    <location>
        <begin position="251"/>
        <end position="274"/>
    </location>
</feature>
<evidence type="ECO:0000256" key="10">
    <source>
        <dbReference type="ARBA" id="ARBA00023136"/>
    </source>
</evidence>
<dbReference type="AlphaFoldDB" id="A0A8J4F9Y4"/>
<evidence type="ECO:0000256" key="1">
    <source>
        <dbReference type="ARBA" id="ARBA00004434"/>
    </source>
</evidence>
<evidence type="ECO:0000256" key="7">
    <source>
        <dbReference type="ARBA" id="ARBA00022837"/>
    </source>
</evidence>
<keyword evidence="6" id="KW-0999">Mitochondrion inner membrane</keyword>
<comment type="subcellular location">
    <subcellularLocation>
        <location evidence="1">Mitochondrion inner membrane</location>
        <topology evidence="1">Single-pass membrane protein</topology>
    </subcellularLocation>
</comment>
<proteinExistence type="inferred from homology"/>
<dbReference type="SUPFAM" id="SSF47473">
    <property type="entry name" value="EF-hand"/>
    <property type="match status" value="1"/>
</dbReference>
<keyword evidence="4" id="KW-0050">Antiport</keyword>
<feature type="compositionally biased region" description="Basic and acidic residues" evidence="13">
    <location>
        <begin position="887"/>
        <end position="904"/>
    </location>
</feature>
<organism evidence="17 18">
    <name type="scientific">Volvox africanus</name>
    <dbReference type="NCBI Taxonomy" id="51714"/>
    <lineage>
        <taxon>Eukaryota</taxon>
        <taxon>Viridiplantae</taxon>
        <taxon>Chlorophyta</taxon>
        <taxon>core chlorophytes</taxon>
        <taxon>Chlorophyceae</taxon>
        <taxon>CS clade</taxon>
        <taxon>Chlamydomonadales</taxon>
        <taxon>Volvocaceae</taxon>
        <taxon>Volvox</taxon>
    </lineage>
</organism>
<dbReference type="InterPro" id="IPR002048">
    <property type="entry name" value="EF_hand_dom"/>
</dbReference>
<dbReference type="InterPro" id="IPR044202">
    <property type="entry name" value="LETM1/MDM38-like"/>
</dbReference>
<dbReference type="GO" id="GO:0015297">
    <property type="term" value="F:antiporter activity"/>
    <property type="evidence" value="ECO:0007669"/>
    <property type="project" value="UniProtKB-KW"/>
</dbReference>
<comment type="similarity">
    <text evidence="2">Belongs to the LETM1 family.</text>
</comment>
<comment type="caution">
    <text evidence="17">The sequence shown here is derived from an EMBL/GenBank/DDBJ whole genome shotgun (WGS) entry which is preliminary data.</text>
</comment>
<evidence type="ECO:0000256" key="14">
    <source>
        <dbReference type="SAM" id="Phobius"/>
    </source>
</evidence>
<evidence type="ECO:0000259" key="15">
    <source>
        <dbReference type="PROSITE" id="PS50222"/>
    </source>
</evidence>
<evidence type="ECO:0000313" key="17">
    <source>
        <dbReference type="EMBL" id="GIL66070.1"/>
    </source>
</evidence>
<name>A0A8J4F9Y4_9CHLO</name>
<accession>A0A8J4F9Y4</accession>
<dbReference type="Pfam" id="PF07766">
    <property type="entry name" value="LETM1_RBD"/>
    <property type="match status" value="1"/>
</dbReference>
<dbReference type="EMBL" id="BNCO01000081">
    <property type="protein sequence ID" value="GIL66070.1"/>
    <property type="molecule type" value="Genomic_DNA"/>
</dbReference>
<dbReference type="InterPro" id="IPR011992">
    <property type="entry name" value="EF-hand-dom_pair"/>
</dbReference>
<dbReference type="InterPro" id="IPR033122">
    <property type="entry name" value="LETM1-like_RBD"/>
</dbReference>
<dbReference type="Gene3D" id="1.10.238.10">
    <property type="entry name" value="EF-hand"/>
    <property type="match status" value="1"/>
</dbReference>
<evidence type="ECO:0000259" key="16">
    <source>
        <dbReference type="PROSITE" id="PS51758"/>
    </source>
</evidence>
<keyword evidence="4" id="KW-0813">Transport</keyword>
<dbReference type="PANTHER" id="PTHR14009">
    <property type="entry name" value="LEUCINE ZIPPER-EF-HAND CONTAINING TRANSMEMBRANE PROTEIN"/>
    <property type="match status" value="1"/>
</dbReference>
<protein>
    <recommendedName>
        <fullName evidence="3">Mitochondrial proton/calcium exchanger protein</fullName>
    </recommendedName>
    <alternativeName>
        <fullName evidence="11">Leucine zipper-EF-hand-containing transmembrane protein 1</fullName>
    </alternativeName>
</protein>
<keyword evidence="9 12" id="KW-0496">Mitochondrion</keyword>
<dbReference type="GO" id="GO:0043022">
    <property type="term" value="F:ribosome binding"/>
    <property type="evidence" value="ECO:0007669"/>
    <property type="project" value="InterPro"/>
</dbReference>
<evidence type="ECO:0000313" key="18">
    <source>
        <dbReference type="Proteomes" id="UP000747399"/>
    </source>
</evidence>
<reference evidence="17" key="1">
    <citation type="journal article" date="2021" name="Proc. Natl. Acad. Sci. U.S.A.">
        <title>Three genomes in the algal genus Volvox reveal the fate of a haploid sex-determining region after a transition to homothallism.</title>
        <authorList>
            <person name="Yamamoto K."/>
            <person name="Hamaji T."/>
            <person name="Kawai-Toyooka H."/>
            <person name="Matsuzaki R."/>
            <person name="Takahashi F."/>
            <person name="Nishimura Y."/>
            <person name="Kawachi M."/>
            <person name="Noguchi H."/>
            <person name="Minakuchi Y."/>
            <person name="Umen J.G."/>
            <person name="Toyoda A."/>
            <person name="Nozaki H."/>
        </authorList>
    </citation>
    <scope>NUCLEOTIDE SEQUENCE</scope>
    <source>
        <strain evidence="17">NIES-3780</strain>
    </source>
</reference>
<dbReference type="InterPro" id="IPR018247">
    <property type="entry name" value="EF_Hand_1_Ca_BS"/>
</dbReference>
<dbReference type="PROSITE" id="PS00018">
    <property type="entry name" value="EF_HAND_1"/>
    <property type="match status" value="1"/>
</dbReference>
<dbReference type="GO" id="GO:0005509">
    <property type="term" value="F:calcium ion binding"/>
    <property type="evidence" value="ECO:0007669"/>
    <property type="project" value="InterPro"/>
</dbReference>
<keyword evidence="5 14" id="KW-0812">Transmembrane</keyword>
<dbReference type="PANTHER" id="PTHR14009:SF1">
    <property type="entry name" value="MITOCHONDRIAL PROTON_CALCIUM EXCHANGER PROTEIN"/>
    <property type="match status" value="1"/>
</dbReference>
<evidence type="ECO:0000256" key="9">
    <source>
        <dbReference type="ARBA" id="ARBA00023128"/>
    </source>
</evidence>
<dbReference type="GO" id="GO:0005743">
    <property type="term" value="C:mitochondrial inner membrane"/>
    <property type="evidence" value="ECO:0007669"/>
    <property type="project" value="UniProtKB-SubCell"/>
</dbReference>
<evidence type="ECO:0000256" key="5">
    <source>
        <dbReference type="ARBA" id="ARBA00022692"/>
    </source>
</evidence>
<keyword evidence="7" id="KW-0106">Calcium</keyword>
<dbReference type="PROSITE" id="PS51758">
    <property type="entry name" value="LETM1_RBD"/>
    <property type="match status" value="1"/>
</dbReference>
<dbReference type="PROSITE" id="PS50222">
    <property type="entry name" value="EF_HAND_2"/>
    <property type="match status" value="1"/>
</dbReference>
<feature type="domain" description="Letm1 RBD" evidence="16">
    <location>
        <begin position="297"/>
        <end position="500"/>
    </location>
</feature>
<evidence type="ECO:0000256" key="3">
    <source>
        <dbReference type="ARBA" id="ARBA00020557"/>
    </source>
</evidence>
<dbReference type="GO" id="GO:0030003">
    <property type="term" value="P:intracellular monoatomic cation homeostasis"/>
    <property type="evidence" value="ECO:0007669"/>
    <property type="project" value="TreeGrafter"/>
</dbReference>
<keyword evidence="10 14" id="KW-0472">Membrane</keyword>
<evidence type="ECO:0000256" key="8">
    <source>
        <dbReference type="ARBA" id="ARBA00022989"/>
    </source>
</evidence>
<feature type="region of interest" description="Disordered" evidence="13">
    <location>
        <begin position="881"/>
        <end position="904"/>
    </location>
</feature>
<evidence type="ECO:0000256" key="11">
    <source>
        <dbReference type="ARBA" id="ARBA00031360"/>
    </source>
</evidence>
<feature type="domain" description="EF-hand" evidence="15">
    <location>
        <begin position="771"/>
        <end position="806"/>
    </location>
</feature>